<name>A0ABP2KPG8_9BACE</name>
<accession>A0ABP2KPG8</accession>
<dbReference type="EMBL" id="AFBM01000028">
    <property type="protein sequence ID" value="EGF50859.1"/>
    <property type="molecule type" value="Genomic_DNA"/>
</dbReference>
<evidence type="ECO:0000313" key="1">
    <source>
        <dbReference type="EMBL" id="EGF50859.1"/>
    </source>
</evidence>
<dbReference type="Proteomes" id="UP000010321">
    <property type="component" value="Unassembled WGS sequence"/>
</dbReference>
<evidence type="ECO:0000313" key="2">
    <source>
        <dbReference type="Proteomes" id="UP000010321"/>
    </source>
</evidence>
<keyword evidence="2" id="KW-1185">Reference proteome</keyword>
<proteinExistence type="predicted"/>
<comment type="caution">
    <text evidence="1">The sequence shown here is derived from an EMBL/GenBank/DDBJ whole genome shotgun (WGS) entry which is preliminary data.</text>
</comment>
<gene>
    <name evidence="1" type="ORF">HMPREF9445_02453</name>
</gene>
<organism evidence="1 2">
    <name type="scientific">Bacteroides clarus YIT 12056</name>
    <dbReference type="NCBI Taxonomy" id="762984"/>
    <lineage>
        <taxon>Bacteria</taxon>
        <taxon>Pseudomonadati</taxon>
        <taxon>Bacteroidota</taxon>
        <taxon>Bacteroidia</taxon>
        <taxon>Bacteroidales</taxon>
        <taxon>Bacteroidaceae</taxon>
        <taxon>Bacteroides</taxon>
    </lineage>
</organism>
<sequence length="45" mass="5093">MELILMPFQGAKEKYILPRGDTPGYKIEGFQPSCIKVILQANKLL</sequence>
<reference evidence="1 2" key="1">
    <citation type="submission" date="2011-02" db="EMBL/GenBank/DDBJ databases">
        <authorList>
            <person name="Weinstock G."/>
            <person name="Sodergren E."/>
            <person name="Clifton S."/>
            <person name="Fulton L."/>
            <person name="Fulton B."/>
            <person name="Courtney L."/>
            <person name="Fronick C."/>
            <person name="Harrison M."/>
            <person name="Strong C."/>
            <person name="Farmer C."/>
            <person name="Delahaunty K."/>
            <person name="Markovic C."/>
            <person name="Hall O."/>
            <person name="Minx P."/>
            <person name="Tomlinson C."/>
            <person name="Mitreva M."/>
            <person name="Hou S."/>
            <person name="Chen J."/>
            <person name="Wollam A."/>
            <person name="Pepin K.H."/>
            <person name="Johnson M."/>
            <person name="Bhonagiri V."/>
            <person name="Zhang X."/>
            <person name="Suruliraj S."/>
            <person name="Warren W."/>
            <person name="Chinwalla A."/>
            <person name="Mardis E.R."/>
            <person name="Wilson R.K."/>
        </authorList>
    </citation>
    <scope>NUCLEOTIDE SEQUENCE [LARGE SCALE GENOMIC DNA]</scope>
    <source>
        <strain evidence="1 2">YIT 12056</strain>
    </source>
</reference>
<protein>
    <submittedName>
        <fullName evidence="1">Uncharacterized protein</fullName>
    </submittedName>
</protein>